<dbReference type="OrthoDB" id="32495at2759"/>
<sequence>MYGTVNKRNDIFNSSDETVLEDRPLVITDFITLLEDINDISGECNVLTKGIEMTFGDIPLEVFNCVIVKHIDIIDLIFEKIKRFKKDNRLIISKLREEREKNEKKKEKETKPVRRKTELL</sequence>
<protein>
    <submittedName>
        <fullName evidence="2">Uncharacterized protein</fullName>
    </submittedName>
</protein>
<organism evidence="3">
    <name type="scientific">Entamoeba dispar (strain ATCC PRA-260 / SAW760)</name>
    <dbReference type="NCBI Taxonomy" id="370354"/>
    <lineage>
        <taxon>Eukaryota</taxon>
        <taxon>Amoebozoa</taxon>
        <taxon>Evosea</taxon>
        <taxon>Archamoebae</taxon>
        <taxon>Mastigamoebida</taxon>
        <taxon>Entamoebidae</taxon>
        <taxon>Entamoeba</taxon>
    </lineage>
</organism>
<dbReference type="GeneID" id="5884264"/>
<dbReference type="OMA" id="DISGECN"/>
<evidence type="ECO:0000313" key="2">
    <source>
        <dbReference type="EMBL" id="EDR24498.1"/>
    </source>
</evidence>
<name>B0ELV5_ENTDS</name>
<evidence type="ECO:0000313" key="3">
    <source>
        <dbReference type="Proteomes" id="UP000008076"/>
    </source>
</evidence>
<gene>
    <name evidence="2" type="ORF">EDI_114370</name>
</gene>
<dbReference type="AlphaFoldDB" id="B0ELV5"/>
<dbReference type="Proteomes" id="UP000008076">
    <property type="component" value="Unassembled WGS sequence"/>
</dbReference>
<proteinExistence type="predicted"/>
<evidence type="ECO:0000256" key="1">
    <source>
        <dbReference type="SAM" id="MobiDB-lite"/>
    </source>
</evidence>
<dbReference type="KEGG" id="edi:EDI_114370"/>
<reference evidence="3" key="1">
    <citation type="submission" date="2007-12" db="EMBL/GenBank/DDBJ databases">
        <title>Annotation of Entamoeba dispar SAW760.</title>
        <authorList>
            <person name="Lorenzi H."/>
            <person name="Inman J."/>
            <person name="Schobel S."/>
            <person name="Amedeo P."/>
            <person name="Caler E."/>
        </authorList>
    </citation>
    <scope>NUCLEOTIDE SEQUENCE [LARGE SCALE GENOMIC DNA]</scope>
    <source>
        <strain evidence="3">ATCC PRA-260 / SAW760</strain>
    </source>
</reference>
<keyword evidence="3" id="KW-1185">Reference proteome</keyword>
<accession>B0ELV5</accession>
<dbReference type="RefSeq" id="XP_001739138.1">
    <property type="nucleotide sequence ID" value="XM_001739086.1"/>
</dbReference>
<dbReference type="EMBL" id="DS549930">
    <property type="protein sequence ID" value="EDR24498.1"/>
    <property type="molecule type" value="Genomic_DNA"/>
</dbReference>
<feature type="region of interest" description="Disordered" evidence="1">
    <location>
        <begin position="99"/>
        <end position="120"/>
    </location>
</feature>
<dbReference type="VEuPathDB" id="AmoebaDB:EDI_114370"/>